<dbReference type="InterPro" id="IPR036188">
    <property type="entry name" value="FAD/NAD-bd_sf"/>
</dbReference>
<proteinExistence type="predicted"/>
<sequence>MNHFDVIIIGGGTSGMMAAISAAENGAKVAIIDKNRMLGKKLRLTGGGRCNVTNNRPPEEIINFIPGNGKFLYSAFSQFTNYDIMEFFETNGVPLKEEDHGRLFPVENTSKAIVEGLAKKLKELNVEIITKTIVRSIKEENGQISSVVTDLNEEYFAPCVVLTTGGKTFQYTGSTGDGYKFAKKFGHTITPLFATESPIKSKNQFVVDKTLQGLSLRDIKLSVLNNKNKVIVAHEMDLLFTHFGVSGPAALRCSMFVNQELDKGISEVPLSLDALPEMEEADLLKEINQRIIDQGSKSVKNGLKNLLPERYLEFMLSEAEIDSSNSLKQLTEGEKEAFISNVKDFKFTGYDTYPLDKSFVTGGGVELKEISPKTMESKLVNGLFFAGELLDVNGYTGGYNITAAFVTGHVAGKHAAEIASYFNY</sequence>
<dbReference type="Gene3D" id="1.10.8.260">
    <property type="entry name" value="HI0933 insert domain-like"/>
    <property type="match status" value="1"/>
</dbReference>
<evidence type="ECO:0000256" key="3">
    <source>
        <dbReference type="ARBA" id="ARBA00022827"/>
    </source>
</evidence>
<comment type="cofactor">
    <cofactor evidence="1">
        <name>FAD</name>
        <dbReference type="ChEBI" id="CHEBI:57692"/>
    </cofactor>
</comment>
<feature type="domain" description="RsdA/BaiN/AoA(So)-like insert" evidence="5">
    <location>
        <begin position="194"/>
        <end position="360"/>
    </location>
</feature>
<dbReference type="NCBIfam" id="TIGR00275">
    <property type="entry name" value="aminoacetone oxidase family FAD-binding enzyme"/>
    <property type="match status" value="1"/>
</dbReference>
<evidence type="ECO:0000256" key="1">
    <source>
        <dbReference type="ARBA" id="ARBA00001974"/>
    </source>
</evidence>
<gene>
    <name evidence="6" type="ORF">G7082_11840</name>
</gene>
<dbReference type="InterPro" id="IPR055178">
    <property type="entry name" value="RsdA/BaiN/AoA(So)-like_dom"/>
</dbReference>
<dbReference type="SUPFAM" id="SSF51905">
    <property type="entry name" value="FAD/NAD(P)-binding domain"/>
    <property type="match status" value="1"/>
</dbReference>
<reference evidence="6 7" key="1">
    <citation type="submission" date="2020-03" db="EMBL/GenBank/DDBJ databases">
        <title>Vagococcus sp. nov., isolated from beetles.</title>
        <authorList>
            <person name="Hyun D.-W."/>
            <person name="Bae J.-W."/>
        </authorList>
    </citation>
    <scope>NUCLEOTIDE SEQUENCE [LARGE SCALE GENOMIC DNA]</scope>
    <source>
        <strain evidence="6 7">HDW17B</strain>
    </source>
</reference>
<dbReference type="InterPro" id="IPR004792">
    <property type="entry name" value="BaiN-like"/>
</dbReference>
<keyword evidence="7" id="KW-1185">Reference proteome</keyword>
<keyword evidence="2" id="KW-0285">Flavoprotein</keyword>
<organism evidence="6 7">
    <name type="scientific">Vagococcus hydrophili</name>
    <dbReference type="NCBI Taxonomy" id="2714947"/>
    <lineage>
        <taxon>Bacteria</taxon>
        <taxon>Bacillati</taxon>
        <taxon>Bacillota</taxon>
        <taxon>Bacilli</taxon>
        <taxon>Lactobacillales</taxon>
        <taxon>Enterococcaceae</taxon>
        <taxon>Vagococcus</taxon>
    </lineage>
</organism>
<dbReference type="Gene3D" id="3.50.50.60">
    <property type="entry name" value="FAD/NAD(P)-binding domain"/>
    <property type="match status" value="1"/>
</dbReference>
<name>A0A6G8AVY2_9ENTE</name>
<evidence type="ECO:0000259" key="4">
    <source>
        <dbReference type="Pfam" id="PF03486"/>
    </source>
</evidence>
<dbReference type="AlphaFoldDB" id="A0A6G8AVY2"/>
<dbReference type="SUPFAM" id="SSF160996">
    <property type="entry name" value="HI0933 insert domain-like"/>
    <property type="match status" value="1"/>
</dbReference>
<dbReference type="PRINTS" id="PR00411">
    <property type="entry name" value="PNDRDTASEI"/>
</dbReference>
<dbReference type="EMBL" id="CP049887">
    <property type="protein sequence ID" value="QIL49129.1"/>
    <property type="molecule type" value="Genomic_DNA"/>
</dbReference>
<dbReference type="RefSeq" id="WP_166035258.1">
    <property type="nucleotide sequence ID" value="NZ_CP049887.1"/>
</dbReference>
<keyword evidence="3" id="KW-0274">FAD</keyword>
<dbReference type="PANTHER" id="PTHR42887:SF2">
    <property type="entry name" value="OS12G0638800 PROTEIN"/>
    <property type="match status" value="1"/>
</dbReference>
<evidence type="ECO:0000256" key="2">
    <source>
        <dbReference type="ARBA" id="ARBA00022630"/>
    </source>
</evidence>
<protein>
    <submittedName>
        <fullName evidence="6">NAD(P)/FAD-dependent oxidoreductase</fullName>
    </submittedName>
</protein>
<dbReference type="Proteomes" id="UP000501747">
    <property type="component" value="Chromosome"/>
</dbReference>
<dbReference type="Pfam" id="PF03486">
    <property type="entry name" value="HI0933_like"/>
    <property type="match status" value="1"/>
</dbReference>
<dbReference type="Gene3D" id="2.40.30.10">
    <property type="entry name" value="Translation factors"/>
    <property type="match status" value="1"/>
</dbReference>
<feature type="domain" description="RsdA/BaiN/AoA(So)-like Rossmann fold-like" evidence="4">
    <location>
        <begin position="5"/>
        <end position="413"/>
    </location>
</feature>
<dbReference type="InterPro" id="IPR057661">
    <property type="entry name" value="RsdA/BaiN/AoA(So)_Rossmann"/>
</dbReference>
<evidence type="ECO:0000259" key="5">
    <source>
        <dbReference type="Pfam" id="PF22780"/>
    </source>
</evidence>
<dbReference type="Pfam" id="PF22780">
    <property type="entry name" value="HI0933_like_1st"/>
    <property type="match status" value="1"/>
</dbReference>
<dbReference type="PANTHER" id="PTHR42887">
    <property type="entry name" value="OS12G0638800 PROTEIN"/>
    <property type="match status" value="1"/>
</dbReference>
<accession>A0A6G8AVY2</accession>
<evidence type="ECO:0000313" key="6">
    <source>
        <dbReference type="EMBL" id="QIL49129.1"/>
    </source>
</evidence>
<evidence type="ECO:0000313" key="7">
    <source>
        <dbReference type="Proteomes" id="UP000501747"/>
    </source>
</evidence>
<dbReference type="InterPro" id="IPR023166">
    <property type="entry name" value="BaiN-like_dom_sf"/>
</dbReference>
<dbReference type="KEGG" id="vhy:G7082_11840"/>